<proteinExistence type="predicted"/>
<dbReference type="AlphaFoldDB" id="A0A644YXG1"/>
<comment type="caution">
    <text evidence="2">The sequence shown here is derived from an EMBL/GenBank/DDBJ whole genome shotgun (WGS) entry which is preliminary data.</text>
</comment>
<dbReference type="PROSITE" id="PS51257">
    <property type="entry name" value="PROKAR_LIPOPROTEIN"/>
    <property type="match status" value="1"/>
</dbReference>
<reference evidence="2" key="1">
    <citation type="submission" date="2019-08" db="EMBL/GenBank/DDBJ databases">
        <authorList>
            <person name="Kucharzyk K."/>
            <person name="Murdoch R.W."/>
            <person name="Higgins S."/>
            <person name="Loffler F."/>
        </authorList>
    </citation>
    <scope>NUCLEOTIDE SEQUENCE</scope>
</reference>
<sequence>MGKILLQLSNALHSAYGWILALMTACITFIQPEIWSFYVVGGAILADLIWGILAAVKLKKFILSKALRETIKKIGIYSFALVGAMAIEKITHAEGSFIAVRTIALFAAVCEFWSMSASMLIVKPDMPFLKLFRGQLKGEIQSKVSKNVNVDEILKD</sequence>
<keyword evidence="1" id="KW-0472">Membrane</keyword>
<accession>A0A644YXG1</accession>
<protein>
    <recommendedName>
        <fullName evidence="3">Holin family protein</fullName>
    </recommendedName>
</protein>
<feature type="transmembrane region" description="Helical" evidence="1">
    <location>
        <begin position="12"/>
        <end position="30"/>
    </location>
</feature>
<organism evidence="2">
    <name type="scientific">bioreactor metagenome</name>
    <dbReference type="NCBI Taxonomy" id="1076179"/>
    <lineage>
        <taxon>unclassified sequences</taxon>
        <taxon>metagenomes</taxon>
        <taxon>ecological metagenomes</taxon>
    </lineage>
</organism>
<name>A0A644YXG1_9ZZZZ</name>
<evidence type="ECO:0000256" key="1">
    <source>
        <dbReference type="SAM" id="Phobius"/>
    </source>
</evidence>
<gene>
    <name evidence="2" type="ORF">SDC9_79634</name>
</gene>
<evidence type="ECO:0000313" key="2">
    <source>
        <dbReference type="EMBL" id="MPM33067.1"/>
    </source>
</evidence>
<dbReference type="EMBL" id="VSSQ01006545">
    <property type="protein sequence ID" value="MPM33067.1"/>
    <property type="molecule type" value="Genomic_DNA"/>
</dbReference>
<keyword evidence="1" id="KW-0812">Transmembrane</keyword>
<feature type="transmembrane region" description="Helical" evidence="1">
    <location>
        <begin position="36"/>
        <end position="53"/>
    </location>
</feature>
<evidence type="ECO:0008006" key="3">
    <source>
        <dbReference type="Google" id="ProtNLM"/>
    </source>
</evidence>
<keyword evidence="1" id="KW-1133">Transmembrane helix</keyword>